<feature type="region of interest" description="Disordered" evidence="12">
    <location>
        <begin position="472"/>
        <end position="541"/>
    </location>
</feature>
<comment type="pathway">
    <text evidence="1 11">Glycerolipid metabolism; triacylglycerol biosynthesis.</text>
</comment>
<dbReference type="AlphaFoldDB" id="A0A1H1RXW7"/>
<comment type="similarity">
    <text evidence="3 11">Belongs to the long-chain O-acyltransferase family.</text>
</comment>
<evidence type="ECO:0000313" key="15">
    <source>
        <dbReference type="EMBL" id="SDS40436.1"/>
    </source>
</evidence>
<evidence type="ECO:0000256" key="10">
    <source>
        <dbReference type="ARBA" id="ARBA00048109"/>
    </source>
</evidence>
<keyword evidence="6 11" id="KW-0808">Transferase</keyword>
<comment type="catalytic activity">
    <reaction evidence="10 11">
        <text>an acyl-CoA + a 1,2-diacyl-sn-glycerol = a triacyl-sn-glycerol + CoA</text>
        <dbReference type="Rhea" id="RHEA:10868"/>
        <dbReference type="ChEBI" id="CHEBI:17815"/>
        <dbReference type="ChEBI" id="CHEBI:57287"/>
        <dbReference type="ChEBI" id="CHEBI:58342"/>
        <dbReference type="ChEBI" id="CHEBI:64615"/>
        <dbReference type="EC" id="2.3.1.20"/>
    </reaction>
</comment>
<dbReference type="GO" id="GO:0001666">
    <property type="term" value="P:response to hypoxia"/>
    <property type="evidence" value="ECO:0007669"/>
    <property type="project" value="TreeGrafter"/>
</dbReference>
<dbReference type="InterPro" id="IPR004255">
    <property type="entry name" value="O-acyltransferase_WSD1_N"/>
</dbReference>
<dbReference type="GO" id="GO:0004144">
    <property type="term" value="F:diacylglycerol O-acyltransferase activity"/>
    <property type="evidence" value="ECO:0007669"/>
    <property type="project" value="UniProtKB-EC"/>
</dbReference>
<feature type="compositionally biased region" description="Basic residues" evidence="12">
    <location>
        <begin position="507"/>
        <end position="521"/>
    </location>
</feature>
<dbReference type="STRING" id="642780.SAMN04488570_1804"/>
<evidence type="ECO:0000256" key="1">
    <source>
        <dbReference type="ARBA" id="ARBA00004771"/>
    </source>
</evidence>
<dbReference type="EMBL" id="LT629757">
    <property type="protein sequence ID" value="SDS40436.1"/>
    <property type="molecule type" value="Genomic_DNA"/>
</dbReference>
<dbReference type="GO" id="GO:0005886">
    <property type="term" value="C:plasma membrane"/>
    <property type="evidence" value="ECO:0007669"/>
    <property type="project" value="TreeGrafter"/>
</dbReference>
<dbReference type="InterPro" id="IPR009721">
    <property type="entry name" value="O-acyltransferase_WSD1_C"/>
</dbReference>
<keyword evidence="5 11" id="KW-0444">Lipid biosynthesis</keyword>
<evidence type="ECO:0000313" key="16">
    <source>
        <dbReference type="Proteomes" id="UP000198859"/>
    </source>
</evidence>
<dbReference type="SUPFAM" id="SSF52777">
    <property type="entry name" value="CoA-dependent acyltransferases"/>
    <property type="match status" value="1"/>
</dbReference>
<evidence type="ECO:0000256" key="5">
    <source>
        <dbReference type="ARBA" id="ARBA00022516"/>
    </source>
</evidence>
<evidence type="ECO:0000256" key="7">
    <source>
        <dbReference type="ARBA" id="ARBA00022798"/>
    </source>
</evidence>
<organism evidence="15 16">
    <name type="scientific">Nocardioides scoriae</name>
    <dbReference type="NCBI Taxonomy" id="642780"/>
    <lineage>
        <taxon>Bacteria</taxon>
        <taxon>Bacillati</taxon>
        <taxon>Actinomycetota</taxon>
        <taxon>Actinomycetes</taxon>
        <taxon>Propionibacteriales</taxon>
        <taxon>Nocardioidaceae</taxon>
        <taxon>Nocardioides</taxon>
    </lineage>
</organism>
<dbReference type="InterPro" id="IPR023213">
    <property type="entry name" value="CAT-like_dom_sf"/>
</dbReference>
<evidence type="ECO:0000256" key="4">
    <source>
        <dbReference type="ARBA" id="ARBA00013244"/>
    </source>
</evidence>
<evidence type="ECO:0000256" key="11">
    <source>
        <dbReference type="RuleBase" id="RU361241"/>
    </source>
</evidence>
<proteinExistence type="inferred from homology"/>
<name>A0A1H1RXW7_9ACTN</name>
<dbReference type="OrthoDB" id="9810950at2"/>
<feature type="compositionally biased region" description="Basic residues" evidence="12">
    <location>
        <begin position="530"/>
        <end position="541"/>
    </location>
</feature>
<sequence length="541" mass="57837">MAKKRRVPPQDAMFLWIETPETMMHVASLMPFTPPADAGPTYLRDILDEARHQPVLPPWNQKLTHPFLLRHPRQAWVEDENFDFDFHVRRSALASPGDERELGILVSRLHSHQLDFTRPPWELHVIEGLEGGRFALYTKVHHALVDGYSAVKLLGRSLSEDPESKGKFFFSLDPPKRSKPPKESASLVRAVAGTATGVAKGAIGAAGSAAGVAKAVIKLETSRGEDHKNLKGGWSAPDSIFNQRTSRTRRFATQQFATSRFKAVAQASGGTLNDVVMAVCGGGLRTYLDELGELPAKPLVAFVPVNIRDDGDEGGGNKVAVLMASMGTHVEDPVERLEAVIDSTSQAKSQMSGLGQLPALAYSGYLLAPSIAQTSAAIAGVKNPLPTTFNLVLSNVPGPKKTLWLHGSRLEAVYPVSIPAHGMALNITLETYAGTMNFGFIGDRDAVPHLQRLAVHTGEALTALEEGLGLPFGGDDTGSSDASDEPTQKARSGRSAATRAALDKPAKKAATKKAPAKKSAAKKALASKALAKRAPAKKTTS</sequence>
<dbReference type="PANTHER" id="PTHR31650">
    <property type="entry name" value="O-ACYLTRANSFERASE (WSD1-LIKE) FAMILY PROTEIN"/>
    <property type="match status" value="1"/>
</dbReference>
<dbReference type="InterPro" id="IPR045034">
    <property type="entry name" value="O-acyltransferase_WSD1-like"/>
</dbReference>
<dbReference type="UniPathway" id="UPA00282"/>
<dbReference type="Pfam" id="PF03007">
    <property type="entry name" value="WS_DGAT_cat"/>
    <property type="match status" value="1"/>
</dbReference>
<feature type="domain" description="O-acyltransferase WSD1-like N-terminal" evidence="13">
    <location>
        <begin position="9"/>
        <end position="276"/>
    </location>
</feature>
<keyword evidence="7 11" id="KW-0319">Glycerol metabolism</keyword>
<evidence type="ECO:0000256" key="8">
    <source>
        <dbReference type="ARBA" id="ARBA00023098"/>
    </source>
</evidence>
<evidence type="ECO:0000259" key="14">
    <source>
        <dbReference type="Pfam" id="PF06974"/>
    </source>
</evidence>
<gene>
    <name evidence="15" type="ORF">SAMN04488570_1804</name>
</gene>
<comment type="pathway">
    <text evidence="2">Lipid metabolism.</text>
</comment>
<keyword evidence="9 11" id="KW-0012">Acyltransferase</keyword>
<dbReference type="EC" id="2.3.1.20" evidence="4 11"/>
<evidence type="ECO:0000259" key="13">
    <source>
        <dbReference type="Pfam" id="PF03007"/>
    </source>
</evidence>
<dbReference type="PANTHER" id="PTHR31650:SF1">
    <property type="entry name" value="WAX ESTER SYNTHASE_DIACYLGLYCEROL ACYLTRANSFERASE 4-RELATED"/>
    <property type="match status" value="1"/>
</dbReference>
<dbReference type="InterPro" id="IPR014292">
    <property type="entry name" value="Acyl_transf_WS/DGAT"/>
</dbReference>
<dbReference type="Proteomes" id="UP000198859">
    <property type="component" value="Chromosome I"/>
</dbReference>
<keyword evidence="16" id="KW-1185">Reference proteome</keyword>
<dbReference type="GO" id="GO:0006071">
    <property type="term" value="P:glycerol metabolic process"/>
    <property type="evidence" value="ECO:0007669"/>
    <property type="project" value="UniProtKB-KW"/>
</dbReference>
<dbReference type="Pfam" id="PF06974">
    <property type="entry name" value="WS_DGAT_C"/>
    <property type="match status" value="1"/>
</dbReference>
<dbReference type="RefSeq" id="WP_091728633.1">
    <property type="nucleotide sequence ID" value="NZ_LT629757.1"/>
</dbReference>
<feature type="domain" description="O-acyltransferase WSD1 C-terminal" evidence="14">
    <location>
        <begin position="316"/>
        <end position="464"/>
    </location>
</feature>
<keyword evidence="8 11" id="KW-0443">Lipid metabolism</keyword>
<dbReference type="GO" id="GO:0071731">
    <property type="term" value="P:response to nitric oxide"/>
    <property type="evidence" value="ECO:0007669"/>
    <property type="project" value="TreeGrafter"/>
</dbReference>
<dbReference type="Gene3D" id="3.30.559.10">
    <property type="entry name" value="Chloramphenicol acetyltransferase-like domain"/>
    <property type="match status" value="1"/>
</dbReference>
<dbReference type="GO" id="GO:0019432">
    <property type="term" value="P:triglyceride biosynthetic process"/>
    <property type="evidence" value="ECO:0007669"/>
    <property type="project" value="UniProtKB-UniPathway"/>
</dbReference>
<evidence type="ECO:0000256" key="12">
    <source>
        <dbReference type="SAM" id="MobiDB-lite"/>
    </source>
</evidence>
<evidence type="ECO:0000256" key="2">
    <source>
        <dbReference type="ARBA" id="ARBA00005189"/>
    </source>
</evidence>
<evidence type="ECO:0000256" key="9">
    <source>
        <dbReference type="ARBA" id="ARBA00023315"/>
    </source>
</evidence>
<protein>
    <recommendedName>
        <fullName evidence="4 11">Diacylglycerol O-acyltransferase</fullName>
        <ecNumber evidence="4 11">2.3.1.20</ecNumber>
    </recommendedName>
</protein>
<evidence type="ECO:0000256" key="6">
    <source>
        <dbReference type="ARBA" id="ARBA00022679"/>
    </source>
</evidence>
<dbReference type="GO" id="GO:0051701">
    <property type="term" value="P:biological process involved in interaction with host"/>
    <property type="evidence" value="ECO:0007669"/>
    <property type="project" value="TreeGrafter"/>
</dbReference>
<dbReference type="NCBIfam" id="TIGR02946">
    <property type="entry name" value="acyl_WS_DGAT"/>
    <property type="match status" value="1"/>
</dbReference>
<evidence type="ECO:0000256" key="3">
    <source>
        <dbReference type="ARBA" id="ARBA00009587"/>
    </source>
</evidence>
<accession>A0A1H1RXW7</accession>
<reference evidence="16" key="1">
    <citation type="submission" date="2016-10" db="EMBL/GenBank/DDBJ databases">
        <authorList>
            <person name="Varghese N."/>
            <person name="Submissions S."/>
        </authorList>
    </citation>
    <scope>NUCLEOTIDE SEQUENCE [LARGE SCALE GENOMIC DNA]</scope>
    <source>
        <strain evidence="16">DSM 22127</strain>
    </source>
</reference>